<feature type="domain" description="EGF-like calcium-binding" evidence="5">
    <location>
        <begin position="63"/>
        <end position="107"/>
    </location>
</feature>
<evidence type="ECO:0000259" key="5">
    <source>
        <dbReference type="SMART" id="SM00179"/>
    </source>
</evidence>
<evidence type="ECO:0000259" key="6">
    <source>
        <dbReference type="SMART" id="SM00181"/>
    </source>
</evidence>
<dbReference type="EMBL" id="JAWDGP010005409">
    <property type="protein sequence ID" value="KAK3757093.1"/>
    <property type="molecule type" value="Genomic_DNA"/>
</dbReference>
<evidence type="ECO:0000256" key="4">
    <source>
        <dbReference type="SAM" id="SignalP"/>
    </source>
</evidence>
<evidence type="ECO:0000313" key="8">
    <source>
        <dbReference type="Proteomes" id="UP001283361"/>
    </source>
</evidence>
<evidence type="ECO:0000256" key="2">
    <source>
        <dbReference type="ARBA" id="ARBA00022737"/>
    </source>
</evidence>
<dbReference type="InterPro" id="IPR000742">
    <property type="entry name" value="EGF"/>
</dbReference>
<evidence type="ECO:0000256" key="3">
    <source>
        <dbReference type="ARBA" id="ARBA00023157"/>
    </source>
</evidence>
<keyword evidence="4" id="KW-0732">Signal</keyword>
<keyword evidence="3" id="KW-1015">Disulfide bond</keyword>
<protein>
    <submittedName>
        <fullName evidence="7">Uncharacterized protein</fullName>
    </submittedName>
</protein>
<feature type="domain" description="EGF-like calcium-binding" evidence="5">
    <location>
        <begin position="20"/>
        <end position="62"/>
    </location>
</feature>
<dbReference type="AlphaFoldDB" id="A0AAE1D5E5"/>
<dbReference type="Pfam" id="PF07645">
    <property type="entry name" value="EGF_CA"/>
    <property type="match status" value="2"/>
</dbReference>
<keyword evidence="8" id="KW-1185">Reference proteome</keyword>
<dbReference type="InterPro" id="IPR049883">
    <property type="entry name" value="NOTCH1_EGF-like"/>
</dbReference>
<feature type="domain" description="EGF-like" evidence="6">
    <location>
        <begin position="23"/>
        <end position="62"/>
    </location>
</feature>
<dbReference type="InterPro" id="IPR009030">
    <property type="entry name" value="Growth_fac_rcpt_cys_sf"/>
</dbReference>
<feature type="non-terminal residue" evidence="7">
    <location>
        <position position="1"/>
    </location>
</feature>
<dbReference type="PANTHER" id="PTHR24034">
    <property type="entry name" value="EGF-LIKE DOMAIN-CONTAINING PROTEIN"/>
    <property type="match status" value="1"/>
</dbReference>
<accession>A0AAE1D5E5</accession>
<dbReference type="InterPro" id="IPR050751">
    <property type="entry name" value="ECM_structural_protein"/>
</dbReference>
<proteinExistence type="predicted"/>
<dbReference type="Proteomes" id="UP001283361">
    <property type="component" value="Unassembled WGS sequence"/>
</dbReference>
<feature type="domain" description="EGF-like" evidence="6">
    <location>
        <begin position="66"/>
        <end position="112"/>
    </location>
</feature>
<keyword evidence="2" id="KW-0677">Repeat</keyword>
<dbReference type="SMART" id="SM00181">
    <property type="entry name" value="EGF"/>
    <property type="match status" value="2"/>
</dbReference>
<evidence type="ECO:0000313" key="7">
    <source>
        <dbReference type="EMBL" id="KAK3757093.1"/>
    </source>
</evidence>
<sequence length="472" mass="55584">MNRMRILFAFLSGVVAITSDIDECHENTRNCKSKEECENRIGFYRCTDCKPGYLLNRKKRCIDINECTQNSHNCYSGSRRHCKNKRGYYRCKRCKPGYHLNSTRQCTESHCEELKRCSPEPIPFPTKRQLEERCTPPLFTDAEWCWLSNYHTCEDEPIKSNLAAERRIRKLHCQLKDDLKNENLLERVFESECNKNSQKMEKLITDMEAFARQYKEKLHALEQEPMSDRDGQICRIFEDVIHNIYRESLKNCGEAVGVYVSKFFLSRYISIKKRYKCLHYDVIKIIVGRSEGCEALYHCWNTTQFGTVLNNLRNQTQINIFCSQKGHRMINCWNNYEGQCESMWRRMVEEELNQMQLICLPDFKDVASIMSNSALVSVATTVLDCEENFLQIYPGLLHNREDLKYLEKVSCRNIDHVTECIKKGVYVGLRQISITHLDVLYSQARSIALKRQLPKLFSRCHNSIIILYEQYS</sequence>
<name>A0AAE1D5E5_9GAST</name>
<dbReference type="Gene3D" id="2.10.25.10">
    <property type="entry name" value="Laminin"/>
    <property type="match status" value="2"/>
</dbReference>
<feature type="signal peptide" evidence="4">
    <location>
        <begin position="1"/>
        <end position="16"/>
    </location>
</feature>
<dbReference type="PANTHER" id="PTHR24034:SF89">
    <property type="entry name" value="COMPLEMENT COMPONENT C1Q RECEPTOR"/>
    <property type="match status" value="1"/>
</dbReference>
<dbReference type="SMART" id="SM00179">
    <property type="entry name" value="EGF_CA"/>
    <property type="match status" value="2"/>
</dbReference>
<feature type="chain" id="PRO_5041905029" evidence="4">
    <location>
        <begin position="17"/>
        <end position="472"/>
    </location>
</feature>
<gene>
    <name evidence="7" type="ORF">RRG08_049763</name>
</gene>
<dbReference type="SUPFAM" id="SSF57184">
    <property type="entry name" value="Growth factor receptor domain"/>
    <property type="match status" value="1"/>
</dbReference>
<evidence type="ECO:0000256" key="1">
    <source>
        <dbReference type="ARBA" id="ARBA00022536"/>
    </source>
</evidence>
<dbReference type="InterPro" id="IPR018097">
    <property type="entry name" value="EGF_Ca-bd_CS"/>
</dbReference>
<dbReference type="GO" id="GO:0005509">
    <property type="term" value="F:calcium ion binding"/>
    <property type="evidence" value="ECO:0007669"/>
    <property type="project" value="InterPro"/>
</dbReference>
<comment type="caution">
    <text evidence="7">The sequence shown here is derived from an EMBL/GenBank/DDBJ whole genome shotgun (WGS) entry which is preliminary data.</text>
</comment>
<organism evidence="7 8">
    <name type="scientific">Elysia crispata</name>
    <name type="common">lettuce slug</name>
    <dbReference type="NCBI Taxonomy" id="231223"/>
    <lineage>
        <taxon>Eukaryota</taxon>
        <taxon>Metazoa</taxon>
        <taxon>Spiralia</taxon>
        <taxon>Lophotrochozoa</taxon>
        <taxon>Mollusca</taxon>
        <taxon>Gastropoda</taxon>
        <taxon>Heterobranchia</taxon>
        <taxon>Euthyneura</taxon>
        <taxon>Panpulmonata</taxon>
        <taxon>Sacoglossa</taxon>
        <taxon>Placobranchoidea</taxon>
        <taxon>Plakobranchidae</taxon>
        <taxon>Elysia</taxon>
    </lineage>
</organism>
<dbReference type="PROSITE" id="PS01187">
    <property type="entry name" value="EGF_CA"/>
    <property type="match status" value="2"/>
</dbReference>
<reference evidence="7" key="1">
    <citation type="journal article" date="2023" name="G3 (Bethesda)">
        <title>A reference genome for the long-term kleptoplast-retaining sea slug Elysia crispata morphotype clarki.</title>
        <authorList>
            <person name="Eastman K.E."/>
            <person name="Pendleton A.L."/>
            <person name="Shaikh M.A."/>
            <person name="Suttiyut T."/>
            <person name="Ogas R."/>
            <person name="Tomko P."/>
            <person name="Gavelis G."/>
            <person name="Widhalm J.R."/>
            <person name="Wisecaver J.H."/>
        </authorList>
    </citation>
    <scope>NUCLEOTIDE SEQUENCE</scope>
    <source>
        <strain evidence="7">ECLA1</strain>
    </source>
</reference>
<dbReference type="CDD" id="cd00054">
    <property type="entry name" value="EGF_CA"/>
    <property type="match status" value="2"/>
</dbReference>
<dbReference type="InterPro" id="IPR001881">
    <property type="entry name" value="EGF-like_Ca-bd_dom"/>
</dbReference>
<keyword evidence="1" id="KW-0245">EGF-like domain</keyword>